<name>A0A8S9HWY2_BRACR</name>
<gene>
    <name evidence="1" type="ORF">F2Q68_00016157</name>
</gene>
<evidence type="ECO:0000313" key="1">
    <source>
        <dbReference type="EMBL" id="KAF2559268.1"/>
    </source>
</evidence>
<proteinExistence type="predicted"/>
<protein>
    <submittedName>
        <fullName evidence="1">Uncharacterized protein</fullName>
    </submittedName>
</protein>
<dbReference type="AlphaFoldDB" id="A0A8S9HWY2"/>
<organism evidence="1 2">
    <name type="scientific">Brassica cretica</name>
    <name type="common">Mustard</name>
    <dbReference type="NCBI Taxonomy" id="69181"/>
    <lineage>
        <taxon>Eukaryota</taxon>
        <taxon>Viridiplantae</taxon>
        <taxon>Streptophyta</taxon>
        <taxon>Embryophyta</taxon>
        <taxon>Tracheophyta</taxon>
        <taxon>Spermatophyta</taxon>
        <taxon>Magnoliopsida</taxon>
        <taxon>eudicotyledons</taxon>
        <taxon>Gunneridae</taxon>
        <taxon>Pentapetalae</taxon>
        <taxon>rosids</taxon>
        <taxon>malvids</taxon>
        <taxon>Brassicales</taxon>
        <taxon>Brassicaceae</taxon>
        <taxon>Brassiceae</taxon>
        <taxon>Brassica</taxon>
    </lineage>
</organism>
<dbReference type="EMBL" id="QGKW02001940">
    <property type="protein sequence ID" value="KAF2559268.1"/>
    <property type="molecule type" value="Genomic_DNA"/>
</dbReference>
<sequence length="50" mass="5669">MFGYTIDKLAALKAPTANAYANAAVLDKIENVVATFRHRRPLKRVRYFSV</sequence>
<accession>A0A8S9HWY2</accession>
<evidence type="ECO:0000313" key="2">
    <source>
        <dbReference type="Proteomes" id="UP000712281"/>
    </source>
</evidence>
<dbReference type="Proteomes" id="UP000712281">
    <property type="component" value="Unassembled WGS sequence"/>
</dbReference>
<reference evidence="1" key="1">
    <citation type="submission" date="2019-12" db="EMBL/GenBank/DDBJ databases">
        <title>Genome sequencing and annotation of Brassica cretica.</title>
        <authorList>
            <person name="Studholme D.J."/>
            <person name="Sarris P.F."/>
        </authorList>
    </citation>
    <scope>NUCLEOTIDE SEQUENCE</scope>
    <source>
        <strain evidence="1">PFS-001/15</strain>
        <tissue evidence="1">Leaf</tissue>
    </source>
</reference>
<comment type="caution">
    <text evidence="1">The sequence shown here is derived from an EMBL/GenBank/DDBJ whole genome shotgun (WGS) entry which is preliminary data.</text>
</comment>